<name>A0A2P2E558_9LEPT</name>
<evidence type="ECO:0000256" key="2">
    <source>
        <dbReference type="SAM" id="Phobius"/>
    </source>
</evidence>
<feature type="domain" description="DUF4842" evidence="3">
    <location>
        <begin position="287"/>
        <end position="504"/>
    </location>
</feature>
<accession>A0A2P2E558</accession>
<keyword evidence="2" id="KW-0812">Transmembrane</keyword>
<proteinExistence type="predicted"/>
<dbReference type="RefSeq" id="WP_108978387.1">
    <property type="nucleotide sequence ID" value="NZ_BFBB01000009.1"/>
</dbReference>
<dbReference type="PROSITE" id="PS51257">
    <property type="entry name" value="PROKAR_LIPOPROTEIN"/>
    <property type="match status" value="1"/>
</dbReference>
<dbReference type="Pfam" id="PF16130">
    <property type="entry name" value="DUF4842"/>
    <property type="match status" value="1"/>
</dbReference>
<keyword evidence="5" id="KW-1185">Reference proteome</keyword>
<dbReference type="EMBL" id="BFBB01000009">
    <property type="protein sequence ID" value="GBF52006.1"/>
    <property type="molecule type" value="Genomic_DNA"/>
</dbReference>
<feature type="compositionally biased region" description="Low complexity" evidence="1">
    <location>
        <begin position="80"/>
        <end position="94"/>
    </location>
</feature>
<feature type="region of interest" description="Disordered" evidence="1">
    <location>
        <begin position="61"/>
        <end position="94"/>
    </location>
</feature>
<dbReference type="InterPro" id="IPR032295">
    <property type="entry name" value="DUF4842"/>
</dbReference>
<keyword evidence="2" id="KW-1133">Transmembrane helix</keyword>
<feature type="transmembrane region" description="Helical" evidence="2">
    <location>
        <begin position="537"/>
        <end position="555"/>
    </location>
</feature>
<feature type="compositionally biased region" description="Low complexity" evidence="1">
    <location>
        <begin position="61"/>
        <end position="73"/>
    </location>
</feature>
<evidence type="ECO:0000313" key="5">
    <source>
        <dbReference type="Proteomes" id="UP000245133"/>
    </source>
</evidence>
<evidence type="ECO:0000313" key="4">
    <source>
        <dbReference type="EMBL" id="GBF52006.1"/>
    </source>
</evidence>
<protein>
    <submittedName>
        <fullName evidence="4">Signal peptide</fullName>
    </submittedName>
</protein>
<organism evidence="4 5">
    <name type="scientific">Leptospira ryugenii</name>
    <dbReference type="NCBI Taxonomy" id="1917863"/>
    <lineage>
        <taxon>Bacteria</taxon>
        <taxon>Pseudomonadati</taxon>
        <taxon>Spirochaetota</taxon>
        <taxon>Spirochaetia</taxon>
        <taxon>Leptospirales</taxon>
        <taxon>Leptospiraceae</taxon>
        <taxon>Leptospira</taxon>
    </lineage>
</organism>
<dbReference type="OrthoDB" id="320914at2"/>
<dbReference type="NCBIfam" id="TIGR04456">
    <property type="entry name" value="LruC_dom"/>
    <property type="match status" value="1"/>
</dbReference>
<evidence type="ECO:0000259" key="3">
    <source>
        <dbReference type="Pfam" id="PF16130"/>
    </source>
</evidence>
<dbReference type="InterPro" id="IPR031025">
    <property type="entry name" value="LruC_dom"/>
</dbReference>
<evidence type="ECO:0000256" key="1">
    <source>
        <dbReference type="SAM" id="MobiDB-lite"/>
    </source>
</evidence>
<reference evidence="4 5" key="1">
    <citation type="submission" date="2018-02" db="EMBL/GenBank/DDBJ databases">
        <title>Novel Leptospira species isolated from soil and water in Japan.</title>
        <authorList>
            <person name="Nakao R."/>
            <person name="Masuzawa T."/>
        </authorList>
    </citation>
    <scope>NUCLEOTIDE SEQUENCE [LARGE SCALE GENOMIC DNA]</scope>
    <source>
        <strain evidence="4 5">YH101</strain>
    </source>
</reference>
<sequence>MKKTLIILVIPFLFLACSNKKKGLLLLPPGLLGGDSNSSSTQAPTSADSNTFSVVGLDATATTGTSSGSSSGSSTGGTGSTTETSPTTVTSTTTTTVVNQTTANGGFNFETNVTVPITVNLQNEAGPIANAPVTISENSTGETNVLGQGNTDANGSATINISVPPTVVEVAISVVGVNPSTGQVEEITGSAPIQLSNNNGTVIVSPTVNLVADQFQPVNGCVAAVDTDCDGVANLYDEFPEDPNLSSTARSGRYTIAFEDLFPNAGDADLNDHTTVFSTEMDKTPDNKVKEIRGIFTHVGKGAGYNHELRLKLDVNSAATVQISYVDGSGNPWSGCAGATKYVSGASGDCTGGNLSAQALKTGILILPSSDKTLFGKQNSPAPNASFTANDFVRGVTANITITFDQAVDLNTAKNTVGGHLNYFLAFNQKTNGVYRQIYRPGFVFDGSGKDVYIDSKGFPWAIIVPGVFNHPTAGSDIRKASSTGYAYFNTWAESFGVQHKDWYTQVTNPTYIVKVKDFYTETGFSAYLVKAVKSNIFEISASLIVLGAAMGFLFKKRATKKSA</sequence>
<keyword evidence="2" id="KW-0472">Membrane</keyword>
<dbReference type="Proteomes" id="UP000245133">
    <property type="component" value="Unassembled WGS sequence"/>
</dbReference>
<gene>
    <name evidence="4" type="ORF">LPTSP4_35440</name>
</gene>
<dbReference type="AlphaFoldDB" id="A0A2P2E558"/>
<comment type="caution">
    <text evidence="4">The sequence shown here is derived from an EMBL/GenBank/DDBJ whole genome shotgun (WGS) entry which is preliminary data.</text>
</comment>